<dbReference type="SMART" id="SM00504">
    <property type="entry name" value="Ubox"/>
    <property type="match status" value="1"/>
</dbReference>
<evidence type="ECO:0000313" key="4">
    <source>
        <dbReference type="EMBL" id="CAB9525250.1"/>
    </source>
</evidence>
<dbReference type="GO" id="GO:0016567">
    <property type="term" value="P:protein ubiquitination"/>
    <property type="evidence" value="ECO:0007669"/>
    <property type="project" value="InterPro"/>
</dbReference>
<organism evidence="4 5">
    <name type="scientific">Seminavis robusta</name>
    <dbReference type="NCBI Taxonomy" id="568900"/>
    <lineage>
        <taxon>Eukaryota</taxon>
        <taxon>Sar</taxon>
        <taxon>Stramenopiles</taxon>
        <taxon>Ochrophyta</taxon>
        <taxon>Bacillariophyta</taxon>
        <taxon>Bacillariophyceae</taxon>
        <taxon>Bacillariophycidae</taxon>
        <taxon>Naviculales</taxon>
        <taxon>Naviculaceae</taxon>
        <taxon>Seminavis</taxon>
    </lineage>
</organism>
<feature type="region of interest" description="Disordered" evidence="1">
    <location>
        <begin position="235"/>
        <end position="264"/>
    </location>
</feature>
<dbReference type="Gene3D" id="3.30.40.10">
    <property type="entry name" value="Zinc/RING finger domain, C3HC4 (zinc finger)"/>
    <property type="match status" value="1"/>
</dbReference>
<dbReference type="PANTHER" id="PTHR46573">
    <property type="entry name" value="WD REPEAT, SAM AND U-BOX DOMAIN-CONTAINING PROTEIN 1"/>
    <property type="match status" value="1"/>
</dbReference>
<feature type="compositionally biased region" description="Polar residues" evidence="1">
    <location>
        <begin position="235"/>
        <end position="249"/>
    </location>
</feature>
<dbReference type="EMBL" id="CAICTM010001647">
    <property type="protein sequence ID" value="CAB9525250.1"/>
    <property type="molecule type" value="Genomic_DNA"/>
</dbReference>
<gene>
    <name evidence="4" type="ORF">SEMRO_1649_G288610.1</name>
</gene>
<feature type="transmembrane region" description="Helical" evidence="2">
    <location>
        <begin position="294"/>
        <end position="312"/>
    </location>
</feature>
<comment type="caution">
    <text evidence="4">The sequence shown here is derived from an EMBL/GenBank/DDBJ whole genome shotgun (WGS) entry which is preliminary data.</text>
</comment>
<sequence length="335" mass="37122">MSSGRSKAVAVGLGTNTESTENANVIGESEGCPVNLTHETSDLSEVNIIVDLEKGHIGHGPSRWHGRFHPRVVLPKQVVRCPITNLPIEDGIVSPTDGLTYERDSVQRRDCESALDYYPNRALMEYLAPVTDPLKEIQPSSNERGVFLCPITQDLLRDPVIDPEGYTFERNAVEEWIRNHGVSPITRKPLHVDDLYQNTTLLAVLIREVQRQTDMGIIKECDAINEWKKDIKSGSTGPNYQLKRSSSGTCAGRPHRESQDSDIDDPDFLRRAGIWSALVVITVVALMNMQRFNATSVVIVFLVIVLFVLLFYPGLTPSASTTTNHPTTSATSTQT</sequence>
<evidence type="ECO:0000256" key="1">
    <source>
        <dbReference type="SAM" id="MobiDB-lite"/>
    </source>
</evidence>
<dbReference type="PROSITE" id="PS51698">
    <property type="entry name" value="U_BOX"/>
    <property type="match status" value="1"/>
</dbReference>
<dbReference type="InterPro" id="IPR003613">
    <property type="entry name" value="Ubox_domain"/>
</dbReference>
<keyword evidence="2" id="KW-0812">Transmembrane</keyword>
<evidence type="ECO:0000256" key="2">
    <source>
        <dbReference type="SAM" id="Phobius"/>
    </source>
</evidence>
<keyword evidence="5" id="KW-1185">Reference proteome</keyword>
<dbReference type="PANTHER" id="PTHR46573:SF1">
    <property type="entry name" value="WD REPEAT, SAM AND U-BOX DOMAIN-CONTAINING PROTEIN 1"/>
    <property type="match status" value="1"/>
</dbReference>
<reference evidence="4" key="1">
    <citation type="submission" date="2020-06" db="EMBL/GenBank/DDBJ databases">
        <authorList>
            <consortium name="Plant Systems Biology data submission"/>
        </authorList>
    </citation>
    <scope>NUCLEOTIDE SEQUENCE</scope>
    <source>
        <strain evidence="4">D6</strain>
    </source>
</reference>
<feature type="domain" description="U-box" evidence="3">
    <location>
        <begin position="142"/>
        <end position="215"/>
    </location>
</feature>
<dbReference type="SUPFAM" id="SSF57850">
    <property type="entry name" value="RING/U-box"/>
    <property type="match status" value="1"/>
</dbReference>
<dbReference type="InterPro" id="IPR052085">
    <property type="entry name" value="WD-SAM-U-box"/>
</dbReference>
<keyword evidence="2" id="KW-0472">Membrane</keyword>
<proteinExistence type="predicted"/>
<dbReference type="InterPro" id="IPR013083">
    <property type="entry name" value="Znf_RING/FYVE/PHD"/>
</dbReference>
<protein>
    <submittedName>
        <fullName evidence="4">SAM and U-box domain-containing protein 1</fullName>
    </submittedName>
</protein>
<dbReference type="OrthoDB" id="156568at2759"/>
<evidence type="ECO:0000259" key="3">
    <source>
        <dbReference type="PROSITE" id="PS51698"/>
    </source>
</evidence>
<keyword evidence="2" id="KW-1133">Transmembrane helix</keyword>
<dbReference type="GO" id="GO:0004842">
    <property type="term" value="F:ubiquitin-protein transferase activity"/>
    <property type="evidence" value="ECO:0007669"/>
    <property type="project" value="InterPro"/>
</dbReference>
<dbReference type="CDD" id="cd16655">
    <property type="entry name" value="RING-Ubox_WDSUB1-like"/>
    <property type="match status" value="1"/>
</dbReference>
<evidence type="ECO:0000313" key="5">
    <source>
        <dbReference type="Proteomes" id="UP001153069"/>
    </source>
</evidence>
<accession>A0A9N8HUF9</accession>
<name>A0A9N8HUF9_9STRA</name>
<feature type="transmembrane region" description="Helical" evidence="2">
    <location>
        <begin position="268"/>
        <end position="287"/>
    </location>
</feature>
<dbReference type="Proteomes" id="UP001153069">
    <property type="component" value="Unassembled WGS sequence"/>
</dbReference>
<dbReference type="AlphaFoldDB" id="A0A9N8HUF9"/>
<dbReference type="Pfam" id="PF04564">
    <property type="entry name" value="U-box"/>
    <property type="match status" value="1"/>
</dbReference>